<dbReference type="GeneID" id="94192893"/>
<dbReference type="EMBL" id="BPLF01000001">
    <property type="protein sequence ID" value="GIX61410.1"/>
    <property type="molecule type" value="Genomic_DNA"/>
</dbReference>
<comment type="caution">
    <text evidence="2">The sequence shown here is derived from an EMBL/GenBank/DDBJ whole genome shotgun (WGS) entry which is preliminary data.</text>
</comment>
<keyword evidence="3" id="KW-1185">Reference proteome</keyword>
<protein>
    <submittedName>
        <fullName evidence="2">Variant erythrocyte surface antigen-1 family protein</fullName>
    </submittedName>
</protein>
<dbReference type="Proteomes" id="UP001497744">
    <property type="component" value="Unassembled WGS sequence"/>
</dbReference>
<evidence type="ECO:0000313" key="3">
    <source>
        <dbReference type="Proteomes" id="UP001497744"/>
    </source>
</evidence>
<keyword evidence="1" id="KW-0812">Transmembrane</keyword>
<keyword evidence="1" id="KW-1133">Transmembrane helix</keyword>
<proteinExistence type="predicted"/>
<organism evidence="2 3">
    <name type="scientific">Babesia caballi</name>
    <dbReference type="NCBI Taxonomy" id="5871"/>
    <lineage>
        <taxon>Eukaryota</taxon>
        <taxon>Sar</taxon>
        <taxon>Alveolata</taxon>
        <taxon>Apicomplexa</taxon>
        <taxon>Aconoidasida</taxon>
        <taxon>Piroplasmida</taxon>
        <taxon>Babesiidae</taxon>
        <taxon>Babesia</taxon>
    </lineage>
</organism>
<evidence type="ECO:0000313" key="2">
    <source>
        <dbReference type="EMBL" id="GIX61410.1"/>
    </source>
</evidence>
<feature type="transmembrane region" description="Helical" evidence="1">
    <location>
        <begin position="122"/>
        <end position="141"/>
    </location>
</feature>
<keyword evidence="1" id="KW-0472">Membrane</keyword>
<accession>A0AAV4LPI9</accession>
<dbReference type="AlphaFoldDB" id="A0AAV4LPI9"/>
<reference evidence="2 3" key="1">
    <citation type="submission" date="2021-06" db="EMBL/GenBank/DDBJ databases">
        <title>Genome sequence of Babesia caballi.</title>
        <authorList>
            <person name="Yamagishi J."/>
            <person name="Kidaka T."/>
            <person name="Ochi A."/>
        </authorList>
    </citation>
    <scope>NUCLEOTIDE SEQUENCE [LARGE SCALE GENOMIC DNA]</scope>
    <source>
        <strain evidence="2">USDA-D6B2</strain>
    </source>
</reference>
<dbReference type="RefSeq" id="XP_067713481.1">
    <property type="nucleotide sequence ID" value="XM_067857380.1"/>
</dbReference>
<evidence type="ECO:0000256" key="1">
    <source>
        <dbReference type="SAM" id="Phobius"/>
    </source>
</evidence>
<name>A0AAV4LPI9_BABCB</name>
<gene>
    <name evidence="2" type="ORF">BcabD6B2_08450</name>
</gene>
<sequence length="201" mass="22558">MGEKEKLTEPPEDLKEAIDWLALVGGYGRNGLVFTNYSKLSGALMTLPKFKETFSSKFNGISSPESFVKRVTENLGSGFLGYDGQSSTDFNGNGVVCKSGKYQSAYHDCNWVQKDESTYAKIFLFLACLAFYFMTFLYWMCKNKWKIKKIESSGSGSPLFYLFNALGYFQSQLDQQKTGAQIAKVLIEFVWFPVCGIVATV</sequence>